<evidence type="ECO:0000256" key="1">
    <source>
        <dbReference type="SAM" id="Phobius"/>
    </source>
</evidence>
<protein>
    <recommendedName>
        <fullName evidence="2">GAG-pre-integrase domain-containing protein</fullName>
    </recommendedName>
</protein>
<dbReference type="EMBL" id="QJKJ01006223">
    <property type="protein sequence ID" value="RDX87462.1"/>
    <property type="molecule type" value="Genomic_DNA"/>
</dbReference>
<accession>A0A371GA76</accession>
<evidence type="ECO:0000259" key="2">
    <source>
        <dbReference type="Pfam" id="PF13976"/>
    </source>
</evidence>
<comment type="caution">
    <text evidence="3">The sequence shown here is derived from an EMBL/GenBank/DDBJ whole genome shotgun (WGS) entry which is preliminary data.</text>
</comment>
<dbReference type="PANTHER" id="PTHR11439:SF467">
    <property type="entry name" value="INTEGRASE CATALYTIC DOMAIN-CONTAINING PROTEIN"/>
    <property type="match status" value="1"/>
</dbReference>
<keyword evidence="1" id="KW-0812">Transmembrane</keyword>
<dbReference type="AlphaFoldDB" id="A0A371GA76"/>
<dbReference type="Proteomes" id="UP000257109">
    <property type="component" value="Unassembled WGS sequence"/>
</dbReference>
<name>A0A371GA76_MUCPR</name>
<feature type="non-terminal residue" evidence="3">
    <location>
        <position position="383"/>
    </location>
</feature>
<feature type="transmembrane region" description="Helical" evidence="1">
    <location>
        <begin position="210"/>
        <end position="227"/>
    </location>
</feature>
<dbReference type="InterPro" id="IPR025724">
    <property type="entry name" value="GAG-pre-integrase_dom"/>
</dbReference>
<dbReference type="CDD" id="cd09272">
    <property type="entry name" value="RNase_HI_RT_Ty1"/>
    <property type="match status" value="1"/>
</dbReference>
<sequence length="383" mass="44593">MSHMCKSRIKHQRVTIVMWKIWIFPQGLLKGLRVGSKRKVRIPHNPNHISSNEKFVFVENRLKALSEAIMTYCLILDTRHHLDLLKTLYVPSLSKNLISLSKLDVTGYSFNFVKGCFSLFKHNHLIDDLYVETLLTLHHNVDTECSLVNELSAFLWHKQLGHISRERMERLVKNEILPDLDFTHLNICVEVLKENKQNIQRKRLQEALNFLKLCILIYVGLLMLILLERKDTLLPLLITIHVMVMATKKVLKYLQGTKDHMLTYRRSDYLEVIGYSNLYFDECVYIKITTKSNAISYVFLLAGRAVSWKSAKQAVVVASTMKLEFVAYFKAIIQANWLLGIVNSIVKLLKMYCDNSTAIFFSKNNKYFKGGKHMELKYFVAKE</sequence>
<reference evidence="3" key="1">
    <citation type="submission" date="2018-05" db="EMBL/GenBank/DDBJ databases">
        <title>Draft genome of Mucuna pruriens seed.</title>
        <authorList>
            <person name="Nnadi N.E."/>
            <person name="Vos R."/>
            <person name="Hasami M.H."/>
            <person name="Devisetty U.K."/>
            <person name="Aguiy J.C."/>
        </authorList>
    </citation>
    <scope>NUCLEOTIDE SEQUENCE [LARGE SCALE GENOMIC DNA]</scope>
    <source>
        <strain evidence="3">JCA_2017</strain>
    </source>
</reference>
<proteinExistence type="predicted"/>
<dbReference type="STRING" id="157652.A0A371GA76"/>
<keyword evidence="1" id="KW-1133">Transmembrane helix</keyword>
<feature type="non-terminal residue" evidence="3">
    <location>
        <position position="1"/>
    </location>
</feature>
<evidence type="ECO:0000313" key="4">
    <source>
        <dbReference type="Proteomes" id="UP000257109"/>
    </source>
</evidence>
<organism evidence="3 4">
    <name type="scientific">Mucuna pruriens</name>
    <name type="common">Velvet bean</name>
    <name type="synonym">Dolichos pruriens</name>
    <dbReference type="NCBI Taxonomy" id="157652"/>
    <lineage>
        <taxon>Eukaryota</taxon>
        <taxon>Viridiplantae</taxon>
        <taxon>Streptophyta</taxon>
        <taxon>Embryophyta</taxon>
        <taxon>Tracheophyta</taxon>
        <taxon>Spermatophyta</taxon>
        <taxon>Magnoliopsida</taxon>
        <taxon>eudicotyledons</taxon>
        <taxon>Gunneridae</taxon>
        <taxon>Pentapetalae</taxon>
        <taxon>rosids</taxon>
        <taxon>fabids</taxon>
        <taxon>Fabales</taxon>
        <taxon>Fabaceae</taxon>
        <taxon>Papilionoideae</taxon>
        <taxon>50 kb inversion clade</taxon>
        <taxon>NPAAA clade</taxon>
        <taxon>indigoferoid/millettioid clade</taxon>
        <taxon>Phaseoleae</taxon>
        <taxon>Mucuna</taxon>
    </lineage>
</organism>
<gene>
    <name evidence="3" type="ORF">CR513_31069</name>
</gene>
<keyword evidence="4" id="KW-1185">Reference proteome</keyword>
<dbReference type="Pfam" id="PF13976">
    <property type="entry name" value="gag_pre-integrs"/>
    <property type="match status" value="1"/>
</dbReference>
<feature type="domain" description="GAG-pre-integrase" evidence="2">
    <location>
        <begin position="142"/>
        <end position="189"/>
    </location>
</feature>
<evidence type="ECO:0000313" key="3">
    <source>
        <dbReference type="EMBL" id="RDX87462.1"/>
    </source>
</evidence>
<dbReference type="PANTHER" id="PTHR11439">
    <property type="entry name" value="GAG-POL-RELATED RETROTRANSPOSON"/>
    <property type="match status" value="1"/>
</dbReference>
<dbReference type="OrthoDB" id="418757at2759"/>
<keyword evidence="1" id="KW-0472">Membrane</keyword>